<reference evidence="2 3" key="1">
    <citation type="submission" date="2018-04" db="EMBL/GenBank/DDBJ databases">
        <title>Genomic Encyclopedia of Type Strains, Phase IV (KMG-IV): sequencing the most valuable type-strain genomes for metagenomic binning, comparative biology and taxonomic classification.</title>
        <authorList>
            <person name="Goeker M."/>
        </authorList>
    </citation>
    <scope>NUCLEOTIDE SEQUENCE [LARGE SCALE GENOMIC DNA]</scope>
    <source>
        <strain evidence="2 3">DSM 45771</strain>
    </source>
</reference>
<dbReference type="Proteomes" id="UP000245639">
    <property type="component" value="Unassembled WGS sequence"/>
</dbReference>
<dbReference type="EMBL" id="QEKW01000010">
    <property type="protein sequence ID" value="PVZ07856.1"/>
    <property type="molecule type" value="Genomic_DNA"/>
</dbReference>
<protein>
    <submittedName>
        <fullName evidence="2">Uncharacterized protein</fullName>
    </submittedName>
</protein>
<feature type="compositionally biased region" description="Polar residues" evidence="1">
    <location>
        <begin position="224"/>
        <end position="242"/>
    </location>
</feature>
<dbReference type="AlphaFoldDB" id="A0A2U1F6Q3"/>
<proteinExistence type="predicted"/>
<name>A0A2U1F6Q3_9PSEU</name>
<evidence type="ECO:0000313" key="2">
    <source>
        <dbReference type="EMBL" id="PVZ07856.1"/>
    </source>
</evidence>
<feature type="compositionally biased region" description="Pro residues" evidence="1">
    <location>
        <begin position="274"/>
        <end position="284"/>
    </location>
</feature>
<gene>
    <name evidence="2" type="ORF">C8D89_1109</name>
</gene>
<feature type="compositionally biased region" description="Basic residues" evidence="1">
    <location>
        <begin position="356"/>
        <end position="376"/>
    </location>
</feature>
<feature type="compositionally biased region" description="Low complexity" evidence="1">
    <location>
        <begin position="307"/>
        <end position="320"/>
    </location>
</feature>
<accession>A0A2U1F6Q3</accession>
<feature type="region of interest" description="Disordered" evidence="1">
    <location>
        <begin position="348"/>
        <end position="388"/>
    </location>
</feature>
<evidence type="ECO:0000256" key="1">
    <source>
        <dbReference type="SAM" id="MobiDB-lite"/>
    </source>
</evidence>
<keyword evidence="3" id="KW-1185">Reference proteome</keyword>
<sequence>MTIERSLWVQKLQELQAVSGKSFAHLAREAEKKKIAGLSKATVQRTISNGTLPRWKEAFLGLVKLLEVEDKEIDAFWEHVRKQENLRRRHQAQAVDDSQSLLEDTDPLMEPGEEDCVYVFEGDDTGDEVPVPARPEAQAIGIEYEDDWPYGADDTEIQERMIAWARAHRLRLEKDRVCVKWLQTGRCPHSAHLKREWTDHVTGWTRRGGRRSLFRSRMALTEGRSPSYSTSRALVSGSSSTAPAGMDTELLSSRSGATTRSGRCSRTGPLGPRGDPPSPGPVPRPAAHAGPQQPDLRPGERSPDSVAAGAPRSRWAAAWPTGRPVPTATLYGLIAPPAGPAGRALLRRVRPEAFRRPRHRPLGTRRPRRHLRRFLRRSGPSARGPRCR</sequence>
<feature type="compositionally biased region" description="Low complexity" evidence="1">
    <location>
        <begin position="252"/>
        <end position="273"/>
    </location>
</feature>
<organism evidence="2 3">
    <name type="scientific">Actinomycetospora cinnamomea</name>
    <dbReference type="NCBI Taxonomy" id="663609"/>
    <lineage>
        <taxon>Bacteria</taxon>
        <taxon>Bacillati</taxon>
        <taxon>Actinomycetota</taxon>
        <taxon>Actinomycetes</taxon>
        <taxon>Pseudonocardiales</taxon>
        <taxon>Pseudonocardiaceae</taxon>
        <taxon>Actinomycetospora</taxon>
    </lineage>
</organism>
<comment type="caution">
    <text evidence="2">The sequence shown here is derived from an EMBL/GenBank/DDBJ whole genome shotgun (WGS) entry which is preliminary data.</text>
</comment>
<evidence type="ECO:0000313" key="3">
    <source>
        <dbReference type="Proteomes" id="UP000245639"/>
    </source>
</evidence>
<feature type="region of interest" description="Disordered" evidence="1">
    <location>
        <begin position="221"/>
        <end position="322"/>
    </location>
</feature>